<dbReference type="AlphaFoldDB" id="A0A1Y2BIM5"/>
<evidence type="ECO:0000256" key="1">
    <source>
        <dbReference type="SAM" id="MobiDB-lite"/>
    </source>
</evidence>
<accession>A0A1Y2BIM5</accession>
<gene>
    <name evidence="2" type="ORF">BCR39DRAFT_503160</name>
</gene>
<feature type="compositionally biased region" description="Low complexity" evidence="1">
    <location>
        <begin position="23"/>
        <end position="33"/>
    </location>
</feature>
<organism evidence="2 3">
    <name type="scientific">Naematelia encephala</name>
    <dbReference type="NCBI Taxonomy" id="71784"/>
    <lineage>
        <taxon>Eukaryota</taxon>
        <taxon>Fungi</taxon>
        <taxon>Dikarya</taxon>
        <taxon>Basidiomycota</taxon>
        <taxon>Agaricomycotina</taxon>
        <taxon>Tremellomycetes</taxon>
        <taxon>Tremellales</taxon>
        <taxon>Naemateliaceae</taxon>
        <taxon>Naematelia</taxon>
    </lineage>
</organism>
<comment type="caution">
    <text evidence="2">The sequence shown here is derived from an EMBL/GenBank/DDBJ whole genome shotgun (WGS) entry which is preliminary data.</text>
</comment>
<feature type="region of interest" description="Disordered" evidence="1">
    <location>
        <begin position="134"/>
        <end position="178"/>
    </location>
</feature>
<keyword evidence="3" id="KW-1185">Reference proteome</keyword>
<proteinExistence type="predicted"/>
<dbReference type="Proteomes" id="UP000193986">
    <property type="component" value="Unassembled WGS sequence"/>
</dbReference>
<dbReference type="EMBL" id="MCFC01000002">
    <property type="protein sequence ID" value="ORY34626.1"/>
    <property type="molecule type" value="Genomic_DNA"/>
</dbReference>
<feature type="compositionally biased region" description="Polar residues" evidence="1">
    <location>
        <begin position="34"/>
        <end position="44"/>
    </location>
</feature>
<name>A0A1Y2BIM5_9TREE</name>
<reference evidence="2 3" key="1">
    <citation type="submission" date="2016-07" db="EMBL/GenBank/DDBJ databases">
        <title>Pervasive Adenine N6-methylation of Active Genes in Fungi.</title>
        <authorList>
            <consortium name="DOE Joint Genome Institute"/>
            <person name="Mondo S.J."/>
            <person name="Dannebaum R.O."/>
            <person name="Kuo R.C."/>
            <person name="Labutti K."/>
            <person name="Haridas S."/>
            <person name="Kuo A."/>
            <person name="Salamov A."/>
            <person name="Ahrendt S.R."/>
            <person name="Lipzen A."/>
            <person name="Sullivan W."/>
            <person name="Andreopoulos W.B."/>
            <person name="Clum A."/>
            <person name="Lindquist E."/>
            <person name="Daum C."/>
            <person name="Ramamoorthy G.K."/>
            <person name="Gryganskyi A."/>
            <person name="Culley D."/>
            <person name="Magnuson J.K."/>
            <person name="James T.Y."/>
            <person name="O'Malley M.A."/>
            <person name="Stajich J.E."/>
            <person name="Spatafora J.W."/>
            <person name="Visel A."/>
            <person name="Grigoriev I.V."/>
        </authorList>
    </citation>
    <scope>NUCLEOTIDE SEQUENCE [LARGE SCALE GENOMIC DNA]</scope>
    <source>
        <strain evidence="2 3">68-887.2</strain>
    </source>
</reference>
<feature type="region of interest" description="Disordered" evidence="1">
    <location>
        <begin position="23"/>
        <end position="44"/>
    </location>
</feature>
<feature type="compositionally biased region" description="Polar residues" evidence="1">
    <location>
        <begin position="136"/>
        <end position="153"/>
    </location>
</feature>
<protein>
    <submittedName>
        <fullName evidence="2">Uncharacterized protein</fullName>
    </submittedName>
</protein>
<evidence type="ECO:0000313" key="2">
    <source>
        <dbReference type="EMBL" id="ORY34626.1"/>
    </source>
</evidence>
<sequence length="178" mass="20124">MSVSRLSIASRIPERIPWHGFSSSWSDPPSYESAITQNPSIDNEQTDQSMATDQFIDLASQFVDDFLDNALPLGVWQLTNLQKSVGTLSGLNEFVTKHRSEWTSGTTTKQQVMANLDTWYSSVRLSVLEARRNGEENTVPSEDQIAPIQSSLQERTRQGNDRERRESRFGHPRGCVCF</sequence>
<feature type="compositionally biased region" description="Basic and acidic residues" evidence="1">
    <location>
        <begin position="154"/>
        <end position="169"/>
    </location>
</feature>
<evidence type="ECO:0000313" key="3">
    <source>
        <dbReference type="Proteomes" id="UP000193986"/>
    </source>
</evidence>
<dbReference type="InParanoid" id="A0A1Y2BIM5"/>